<feature type="region of interest" description="Disordered" evidence="1">
    <location>
        <begin position="274"/>
        <end position="293"/>
    </location>
</feature>
<dbReference type="AlphaFoldDB" id="A0A1G4IGT9"/>
<feature type="chain" id="PRO_5009235502" description="Variant surface glycoprotein (VSG)" evidence="2">
    <location>
        <begin position="31"/>
        <end position="482"/>
    </location>
</feature>
<dbReference type="RefSeq" id="XP_067082259.1">
    <property type="nucleotide sequence ID" value="XM_067226158.1"/>
</dbReference>
<name>A0A1G4IGT9_TRYEQ</name>
<dbReference type="GeneID" id="92377149"/>
<comment type="caution">
    <text evidence="3">The sequence shown here is derived from an EMBL/GenBank/DDBJ whole genome shotgun (WGS) entry which is preliminary data.</text>
</comment>
<keyword evidence="2" id="KW-0732">Signal</keyword>
<evidence type="ECO:0008006" key="5">
    <source>
        <dbReference type="Google" id="ProtNLM"/>
    </source>
</evidence>
<feature type="compositionally biased region" description="Low complexity" evidence="1">
    <location>
        <begin position="281"/>
        <end position="291"/>
    </location>
</feature>
<dbReference type="VEuPathDB" id="TriTrypDB:TEOVI_000320900"/>
<feature type="signal peptide" evidence="2">
    <location>
        <begin position="1"/>
        <end position="30"/>
    </location>
</feature>
<keyword evidence="4" id="KW-1185">Reference proteome</keyword>
<reference evidence="3" key="1">
    <citation type="submission" date="2016-09" db="EMBL/GenBank/DDBJ databases">
        <authorList>
            <person name="Hebert L."/>
            <person name="Moumen B."/>
        </authorList>
    </citation>
    <scope>NUCLEOTIDE SEQUENCE [LARGE SCALE GENOMIC DNA]</scope>
    <source>
        <strain evidence="3">OVI</strain>
    </source>
</reference>
<dbReference type="Proteomes" id="UP000195570">
    <property type="component" value="Unassembled WGS sequence"/>
</dbReference>
<proteinExistence type="predicted"/>
<feature type="compositionally biased region" description="Basic and acidic residues" evidence="1">
    <location>
        <begin position="428"/>
        <end position="451"/>
    </location>
</feature>
<evidence type="ECO:0000256" key="1">
    <source>
        <dbReference type="SAM" id="MobiDB-lite"/>
    </source>
</evidence>
<sequence length="482" mass="50699">MQTQKEAGKRWSQTLNKFLLLALALRATEQTTNPAAVKGFCTETWYIDKLKEALQLRSQAAAAAALTAAEEAKQLTLAATRYALTPKGPGYNALSAVATARTTAITAAVPGYLQIVEKALILLSTKHGELKYMEAVESDNIPIGNSGKVSEAAPNLIPTEHAKMCTVTQSVRIKPLKDCGGASSDRSTAEAEAANVNGWTQILIRGTAAVSTLEIKTIGSSKGTALNAGTNFGGISDKPGCGSNAGDAAHGSHASAIGLSAKSITATYKAGNIQVTPPQPEHAAPEAQSAPNSQQIQLITSDDTLRQALVAAFAAAIPSSKKVTTETLDTLLSDPTMNKLLEAMAATQGKKSEKQLTDDDKATLLFGARKADIQALYIKNLEQDEITISSEPEIKGTTKKLSENNFADATGYFYGQNIKKKTANTAETKPEAGGEKADAEDKTGENKDGDNKATAAECAATEEKNCDKNKCTCDKEKSVCKV</sequence>
<feature type="region of interest" description="Disordered" evidence="1">
    <location>
        <begin position="423"/>
        <end position="454"/>
    </location>
</feature>
<protein>
    <recommendedName>
        <fullName evidence="5">Variant surface glycoprotein (VSG)</fullName>
    </recommendedName>
</protein>
<accession>A0A1G4IGT9</accession>
<organism evidence="3 4">
    <name type="scientific">Trypanosoma equiperdum</name>
    <dbReference type="NCBI Taxonomy" id="5694"/>
    <lineage>
        <taxon>Eukaryota</taxon>
        <taxon>Discoba</taxon>
        <taxon>Euglenozoa</taxon>
        <taxon>Kinetoplastea</taxon>
        <taxon>Metakinetoplastina</taxon>
        <taxon>Trypanosomatida</taxon>
        <taxon>Trypanosomatidae</taxon>
        <taxon>Trypanosoma</taxon>
    </lineage>
</organism>
<evidence type="ECO:0000313" key="4">
    <source>
        <dbReference type="Proteomes" id="UP000195570"/>
    </source>
</evidence>
<evidence type="ECO:0000313" key="3">
    <source>
        <dbReference type="EMBL" id="SCU71628.1"/>
    </source>
</evidence>
<dbReference type="EMBL" id="CZPT02001679">
    <property type="protein sequence ID" value="SCU71628.1"/>
    <property type="molecule type" value="Genomic_DNA"/>
</dbReference>
<evidence type="ECO:0000256" key="2">
    <source>
        <dbReference type="SAM" id="SignalP"/>
    </source>
</evidence>
<gene>
    <name evidence="3" type="ORF">TEOVI_000320900</name>
</gene>